<keyword evidence="3" id="KW-0808">Transferase</keyword>
<dbReference type="Gene3D" id="2.40.128.150">
    <property type="entry name" value="Cysteine proteinases"/>
    <property type="match status" value="1"/>
</dbReference>
<dbReference type="InterPro" id="IPR001447">
    <property type="entry name" value="Arylamine_N-AcTrfase"/>
</dbReference>
<dbReference type="EC" id="2.3.1.118" evidence="3"/>
<keyword evidence="4" id="KW-1185">Reference proteome</keyword>
<evidence type="ECO:0000256" key="2">
    <source>
        <dbReference type="RuleBase" id="RU003452"/>
    </source>
</evidence>
<comment type="caution">
    <text evidence="3">The sequence shown here is derived from an EMBL/GenBank/DDBJ whole genome shotgun (WGS) entry which is preliminary data.</text>
</comment>
<dbReference type="Pfam" id="PF00797">
    <property type="entry name" value="Acetyltransf_2"/>
    <property type="match status" value="1"/>
</dbReference>
<evidence type="ECO:0000313" key="4">
    <source>
        <dbReference type="Proteomes" id="UP000548476"/>
    </source>
</evidence>
<evidence type="ECO:0000313" key="3">
    <source>
        <dbReference type="EMBL" id="MBB6036296.1"/>
    </source>
</evidence>
<reference evidence="3 4" key="1">
    <citation type="submission" date="2020-08" db="EMBL/GenBank/DDBJ databases">
        <title>Genomic Encyclopedia of Type Strains, Phase IV (KMG-IV): sequencing the most valuable type-strain genomes for metagenomic binning, comparative biology and taxonomic classification.</title>
        <authorList>
            <person name="Goeker M."/>
        </authorList>
    </citation>
    <scope>NUCLEOTIDE SEQUENCE [LARGE SCALE GENOMIC DNA]</scope>
    <source>
        <strain evidence="3 4">YIM 65646</strain>
    </source>
</reference>
<dbReference type="RefSeq" id="WP_184789122.1">
    <property type="nucleotide sequence ID" value="NZ_BONT01000046.1"/>
</dbReference>
<evidence type="ECO:0000256" key="1">
    <source>
        <dbReference type="ARBA" id="ARBA00006547"/>
    </source>
</evidence>
<accession>A0A841FJC6</accession>
<protein>
    <submittedName>
        <fullName evidence="3">N-hydroxyarylamine O-acetyltransferase</fullName>
        <ecNumber evidence="3">2.3.1.118</ecNumber>
    </submittedName>
</protein>
<dbReference type="PANTHER" id="PTHR11786">
    <property type="entry name" value="N-HYDROXYARYLAMINE O-ACETYLTRANSFERASE"/>
    <property type="match status" value="1"/>
</dbReference>
<keyword evidence="3" id="KW-0012">Acyltransferase</keyword>
<proteinExistence type="inferred from homology"/>
<comment type="similarity">
    <text evidence="1 2">Belongs to the arylamine N-acetyltransferase family.</text>
</comment>
<sequence>MDAPTADRYLARIGAAREEPSPDALRALQRAHLHTVPFENLSVHLPEPVDLAEPALVDKVLTRRRGGFCYELNGLFAALLRHLGYRVTLLQARTSPHGIPFDHLTLRVDLDEPLLVDVGFGTFAHHPLRIDSREPQHDPDGVYTVSEAEHGDIAVHKAGELEFIADRRPRELAEFVPTCWWHTTSPKSHFTKNPVCSMPVDGGRVTLKGRTLIRTVGGERTEETLSDDEALAAFRDIFGVELSRMPEKSGRH</sequence>
<organism evidence="3 4">
    <name type="scientific">Phytomonospora endophytica</name>
    <dbReference type="NCBI Taxonomy" id="714109"/>
    <lineage>
        <taxon>Bacteria</taxon>
        <taxon>Bacillati</taxon>
        <taxon>Actinomycetota</taxon>
        <taxon>Actinomycetes</taxon>
        <taxon>Micromonosporales</taxon>
        <taxon>Micromonosporaceae</taxon>
        <taxon>Phytomonospora</taxon>
    </lineage>
</organism>
<dbReference type="PRINTS" id="PR01543">
    <property type="entry name" value="ANATRNSFRASE"/>
</dbReference>
<name>A0A841FJC6_9ACTN</name>
<dbReference type="AlphaFoldDB" id="A0A841FJC6"/>
<dbReference type="Proteomes" id="UP000548476">
    <property type="component" value="Unassembled WGS sequence"/>
</dbReference>
<gene>
    <name evidence="3" type="ORF">HNR73_004164</name>
</gene>
<dbReference type="EMBL" id="JACHGT010000008">
    <property type="protein sequence ID" value="MBB6036296.1"/>
    <property type="molecule type" value="Genomic_DNA"/>
</dbReference>
<dbReference type="PANTHER" id="PTHR11786:SF0">
    <property type="entry name" value="ARYLAMINE N-ACETYLTRANSFERASE 4-RELATED"/>
    <property type="match status" value="1"/>
</dbReference>
<dbReference type="Gene3D" id="3.30.2140.10">
    <property type="entry name" value="Arylamine N-acetyltransferase"/>
    <property type="match status" value="1"/>
</dbReference>
<dbReference type="GO" id="GO:0046990">
    <property type="term" value="F:N-hydroxyarylamine O-acetyltransferase activity"/>
    <property type="evidence" value="ECO:0007669"/>
    <property type="project" value="UniProtKB-EC"/>
</dbReference>
<dbReference type="SUPFAM" id="SSF54001">
    <property type="entry name" value="Cysteine proteinases"/>
    <property type="match status" value="1"/>
</dbReference>
<dbReference type="InterPro" id="IPR038765">
    <property type="entry name" value="Papain-like_cys_pep_sf"/>
</dbReference>